<evidence type="ECO:0000313" key="3">
    <source>
        <dbReference type="Proteomes" id="UP001159363"/>
    </source>
</evidence>
<feature type="compositionally biased region" description="Basic and acidic residues" evidence="1">
    <location>
        <begin position="555"/>
        <end position="571"/>
    </location>
</feature>
<feature type="compositionally biased region" description="Basic and acidic residues" evidence="1">
    <location>
        <begin position="235"/>
        <end position="244"/>
    </location>
</feature>
<keyword evidence="3" id="KW-1185">Reference proteome</keyword>
<proteinExistence type="predicted"/>
<feature type="region of interest" description="Disordered" evidence="1">
    <location>
        <begin position="1056"/>
        <end position="1076"/>
    </location>
</feature>
<name>A0ABQ9GNY8_9NEOP</name>
<accession>A0ABQ9GNY8</accession>
<evidence type="ECO:0000313" key="2">
    <source>
        <dbReference type="EMBL" id="KAJ8873712.1"/>
    </source>
</evidence>
<comment type="caution">
    <text evidence="2">The sequence shown here is derived from an EMBL/GenBank/DDBJ whole genome shotgun (WGS) entry which is preliminary data.</text>
</comment>
<dbReference type="EMBL" id="JARBHB010000010">
    <property type="protein sequence ID" value="KAJ8873712.1"/>
    <property type="molecule type" value="Genomic_DNA"/>
</dbReference>
<evidence type="ECO:0000256" key="1">
    <source>
        <dbReference type="SAM" id="MobiDB-lite"/>
    </source>
</evidence>
<feature type="region of interest" description="Disordered" evidence="1">
    <location>
        <begin position="235"/>
        <end position="262"/>
    </location>
</feature>
<organism evidence="2 3">
    <name type="scientific">Dryococelus australis</name>
    <dbReference type="NCBI Taxonomy" id="614101"/>
    <lineage>
        <taxon>Eukaryota</taxon>
        <taxon>Metazoa</taxon>
        <taxon>Ecdysozoa</taxon>
        <taxon>Arthropoda</taxon>
        <taxon>Hexapoda</taxon>
        <taxon>Insecta</taxon>
        <taxon>Pterygota</taxon>
        <taxon>Neoptera</taxon>
        <taxon>Polyneoptera</taxon>
        <taxon>Phasmatodea</taxon>
        <taxon>Verophasmatodea</taxon>
        <taxon>Anareolatae</taxon>
        <taxon>Phasmatidae</taxon>
        <taxon>Eurycanthinae</taxon>
        <taxon>Dryococelus</taxon>
    </lineage>
</organism>
<sequence length="1163" mass="127264">MVRTHLWRVALSKAKHPHYCSNTALCKTCPWLHTTNPLPLNQPRVCFILAGPLPCPPAGEESSVASGIERRYIDACIDETCSNSFDIENNCIDTSGIEESYSDVCCSEIYSDAFDCHFSLTPSLVLDTHTAEHQLSRLHRAGRWLAGLRAMTKGSAAVTLRYTLLHGLTWGPAHAGCCPEADATAIVTGQRLPDAGYRGAVPAGVAGGPWRCLDTTEAVLGGPVLCDSGRYPDEISHRESRPERGAGVSVGSHPYAAGPSMLRRSRYREQPLSWRSAGPSHPGGTIFSRHDEAALVQSAAVIFALAWPHCKRGRHCCRANILLREAPARAHRSHQTNIGQCRGPERPLHDCRTIHRSSRPVVDLVRPEPVLRVYPSDAMGQTIHVIGCAAIRQPCGFQPDRESTLEGRQLRKTTSLATSRHCSPLFTLASYRPVFLALLRLRPHAGVYDRWSVLAAPLSGVQSNANPLTWNHSCIDILQAIVTMFVIVAAVLLSLIAESSVHGDPFSNIRQGSSYEHPEQNYKTKAASYKFPFNLFKTRGSRYDSPESDSGSSFRGHEHLEHRRYPGHSRENPGQSHGYSERKELPGHSRGSPGLSHEYPGYKEYSGQPDNSRGIGYRRSRRLSPSTILYKITYALMEIFKEAYQFFDIFDKQLNATLKCLSGPGRHSVVRVGDEGAVNPGKSVLRTSAEEAHGSTDDSVGVTAEEVVGTVASAERVFGFSQNAPMPMKMNCEYEGMPLTSAIMEPRSAQSLTGRRRCRFCDRVFTHGQNARRYSRTVCTKSPFHAMKHYDIGLMQSVQGDTLKEHTKICIGKHGGGLPYCCIVQCQRLSGATTNGVAWCKVQRYSPPTKARRVRSPTVSHGLLHMGRKLLLVGEFSRRCPVYSRTCIPPLLHTHLALVNATPVDDVGTLHNSIVAGCETIRNFPGLINASGCPCNDGLMHVFVLIEGILNISFSADDRPSRIPTSVQSMSCQSQCSRVLQAPSRTVGFTCRFHALSDIHATNTSAAIVPHSPVVVHTSHRSRTLARRPPPAAGLRHQSHHRTSLCRRQILRNLQQGRGAVKQARRRSARQPDGRCPLFTGFRDRMVRGQQACQPGGGEGLGGLTAAPGNSALTVTSSHEPVQAGEWGVISIGNQGLLGVLDYPKRTVALAWIALMDVGGGEG</sequence>
<reference evidence="2 3" key="1">
    <citation type="submission" date="2023-02" db="EMBL/GenBank/DDBJ databases">
        <title>LHISI_Scaffold_Assembly.</title>
        <authorList>
            <person name="Stuart O.P."/>
            <person name="Cleave R."/>
            <person name="Magrath M.J.L."/>
            <person name="Mikheyev A.S."/>
        </authorList>
    </citation>
    <scope>NUCLEOTIDE SEQUENCE [LARGE SCALE GENOMIC DNA]</scope>
    <source>
        <strain evidence="2">Daus_M_001</strain>
        <tissue evidence="2">Leg muscle</tissue>
    </source>
</reference>
<protein>
    <submittedName>
        <fullName evidence="2">Uncharacterized protein</fullName>
    </submittedName>
</protein>
<feature type="region of interest" description="Disordered" evidence="1">
    <location>
        <begin position="1019"/>
        <end position="1041"/>
    </location>
</feature>
<gene>
    <name evidence="2" type="ORF">PR048_024546</name>
</gene>
<feature type="region of interest" description="Disordered" evidence="1">
    <location>
        <begin position="541"/>
        <end position="618"/>
    </location>
</feature>
<dbReference type="Proteomes" id="UP001159363">
    <property type="component" value="Chromosome 9"/>
</dbReference>